<sequence>MLIPAVSGIWGWGFFVFFLVIFTTPSPAAIRRVDRNHCNKTVDIHDDVSSPAVTSVNWGKPLSCSYRFRAFRGIPQDWILRVRFKKFKVGVLENATTCSGGYLQIVDGNTKTEVSNRKNPGVYCGESEQPQTFISETSFVRVIFHTDNFTDQTYFSFDSRAEQHFEVYLRYGQHPELYPNRRGEIVPGSYCERVFKDCRLQTCYVQSPAYPGIYPRALHCKYRLNTRLPFIKLYIENEEFNIDGQRCENIMTCPMRPISSGSEHCPYDYIRVYDGKDENSPAIGTFCGMGKFPYSIIGTSKDLYVEFVSSPAGPLLNTGFHFNVGNWPGHVETAGVRNGSCDWLLNSESLHNGNEGIFLSVAHWYPPHTSCTYLLKGRPGEIARLYFPSFRVNRIESPIQPYDGDCGESLTLYDADWPDDAKIIKTFCDTFSKPMEKHDFVSSSNALFVKFESKTGSYSGSSLYYWAHYDFFNATRFGDPVPGTECDETFASWKERSGRFRSPLNTLVYKRPGDPPADLSCTYTFVTDKRLYARVILIVESVSFKEHPYAQCGHCWDSRVDRLIIREPPVADAATEQYTQQQQHQQQYHQHQQQQQQQRQQQSNTIGRSHCICRSMTTNGTGGEGQPVLRVISRGEKLELKLLVDGVHAAASYFKQSQPLFEAKYEFAHSPLCGPAILPAMTDGEIEFPHYEALGYVAPPRSIKCIWELRVNRDRDVWLHFDKIKFASRSCEDGKLEIFLPGNVEPFLGICGENVSYVREMPIISAAQIAPNARTPGDRDSGHYKVESTQTQTHLQQPVSPQSSLPIDHQDEEFEWPTVIVQFTGSMAPARAAFKIAWTELYHLPRDASGALNTQKLEEICGFQCPGDAGCIPARLVCNGVVNCPVPEPRSMYKNTHNNSTGLLGIAEEPNDESIETCGTDVAGKRGSAAGSDSGIGGWTNVVGSAGWAGAGLGAALAILLGLICLIAACKVCKRRAASRDIHVPY</sequence>
<comment type="caution">
    <text evidence="2">Lacks conserved residue(s) required for the propagation of feature annotation.</text>
</comment>
<dbReference type="PROSITE" id="PS01180">
    <property type="entry name" value="CUB"/>
    <property type="match status" value="4"/>
</dbReference>
<feature type="transmembrane region" description="Helical" evidence="4">
    <location>
        <begin position="948"/>
        <end position="970"/>
    </location>
</feature>
<dbReference type="EMBL" id="CAXAJV020001292">
    <property type="protein sequence ID" value="CAL7941846.1"/>
    <property type="molecule type" value="Genomic_DNA"/>
</dbReference>
<feature type="domain" description="CUB" evidence="5">
    <location>
        <begin position="38"/>
        <end position="162"/>
    </location>
</feature>
<feature type="domain" description="CUB" evidence="5">
    <location>
        <begin position="341"/>
        <end position="479"/>
    </location>
</feature>
<dbReference type="SUPFAM" id="SSF49854">
    <property type="entry name" value="Spermadhesin, CUB domain"/>
    <property type="match status" value="3"/>
</dbReference>
<dbReference type="PANTHER" id="PTHR47537">
    <property type="entry name" value="CUBILIN"/>
    <property type="match status" value="1"/>
</dbReference>
<evidence type="ECO:0000256" key="3">
    <source>
        <dbReference type="SAM" id="MobiDB-lite"/>
    </source>
</evidence>
<name>A0ABP1NLC4_XYLVO</name>
<keyword evidence="7" id="KW-1185">Reference proteome</keyword>
<feature type="region of interest" description="Disordered" evidence="3">
    <location>
        <begin position="573"/>
        <end position="602"/>
    </location>
</feature>
<keyword evidence="1" id="KW-1015">Disulfide bond</keyword>
<dbReference type="SMART" id="SM00042">
    <property type="entry name" value="CUB"/>
    <property type="match status" value="3"/>
</dbReference>
<proteinExistence type="predicted"/>
<dbReference type="PANTHER" id="PTHR47537:SF1">
    <property type="entry name" value="CUB DOMAIN-CONTAINING PROTEIN"/>
    <property type="match status" value="1"/>
</dbReference>
<feature type="region of interest" description="Disordered" evidence="3">
    <location>
        <begin position="771"/>
        <end position="804"/>
    </location>
</feature>
<evidence type="ECO:0000256" key="1">
    <source>
        <dbReference type="ARBA" id="ARBA00023157"/>
    </source>
</evidence>
<evidence type="ECO:0000313" key="7">
    <source>
        <dbReference type="Proteomes" id="UP001642520"/>
    </source>
</evidence>
<evidence type="ECO:0000259" key="5">
    <source>
        <dbReference type="PROSITE" id="PS01180"/>
    </source>
</evidence>
<feature type="compositionally biased region" description="Basic and acidic residues" evidence="3">
    <location>
        <begin position="776"/>
        <end position="786"/>
    </location>
</feature>
<dbReference type="InterPro" id="IPR000859">
    <property type="entry name" value="CUB_dom"/>
</dbReference>
<evidence type="ECO:0000256" key="4">
    <source>
        <dbReference type="SAM" id="Phobius"/>
    </source>
</evidence>
<feature type="compositionally biased region" description="Polar residues" evidence="3">
    <location>
        <begin position="787"/>
        <end position="804"/>
    </location>
</feature>
<dbReference type="CDD" id="cd00041">
    <property type="entry name" value="CUB"/>
    <property type="match status" value="3"/>
</dbReference>
<dbReference type="InterPro" id="IPR053207">
    <property type="entry name" value="Non-NMDA_GluR_Accessory"/>
</dbReference>
<dbReference type="Pfam" id="PF00431">
    <property type="entry name" value="CUB"/>
    <property type="match status" value="2"/>
</dbReference>
<keyword evidence="4" id="KW-0812">Transmembrane</keyword>
<dbReference type="Proteomes" id="UP001642520">
    <property type="component" value="Unassembled WGS sequence"/>
</dbReference>
<dbReference type="Gene3D" id="2.60.120.290">
    <property type="entry name" value="Spermadhesin, CUB domain"/>
    <property type="match status" value="3"/>
</dbReference>
<feature type="compositionally biased region" description="Low complexity" evidence="3">
    <location>
        <begin position="577"/>
        <end position="602"/>
    </location>
</feature>
<dbReference type="InterPro" id="IPR035914">
    <property type="entry name" value="Sperma_CUB_dom_sf"/>
</dbReference>
<keyword evidence="4" id="KW-0472">Membrane</keyword>
<accession>A0ABP1NLC4</accession>
<protein>
    <recommendedName>
        <fullName evidence="5">CUB domain-containing protein</fullName>
    </recommendedName>
</protein>
<gene>
    <name evidence="6" type="ORF">XYLVIOL_LOCUS5227</name>
</gene>
<feature type="domain" description="CUB" evidence="5">
    <location>
        <begin position="191"/>
        <end position="327"/>
    </location>
</feature>
<organism evidence="6 7">
    <name type="scientific">Xylocopa violacea</name>
    <name type="common">Violet carpenter bee</name>
    <name type="synonym">Apis violacea</name>
    <dbReference type="NCBI Taxonomy" id="135666"/>
    <lineage>
        <taxon>Eukaryota</taxon>
        <taxon>Metazoa</taxon>
        <taxon>Ecdysozoa</taxon>
        <taxon>Arthropoda</taxon>
        <taxon>Hexapoda</taxon>
        <taxon>Insecta</taxon>
        <taxon>Pterygota</taxon>
        <taxon>Neoptera</taxon>
        <taxon>Endopterygota</taxon>
        <taxon>Hymenoptera</taxon>
        <taxon>Apocrita</taxon>
        <taxon>Aculeata</taxon>
        <taxon>Apoidea</taxon>
        <taxon>Anthophila</taxon>
        <taxon>Apidae</taxon>
        <taxon>Xylocopa</taxon>
        <taxon>Xylocopa</taxon>
    </lineage>
</organism>
<evidence type="ECO:0000256" key="2">
    <source>
        <dbReference type="PROSITE-ProRule" id="PRU00059"/>
    </source>
</evidence>
<reference evidence="6 7" key="1">
    <citation type="submission" date="2024-08" db="EMBL/GenBank/DDBJ databases">
        <authorList>
            <person name="Will J Nash"/>
            <person name="Angela Man"/>
            <person name="Seanna McTaggart"/>
            <person name="Kendall Baker"/>
            <person name="Tom Barker"/>
            <person name="Leah Catchpole"/>
            <person name="Alex Durrant"/>
            <person name="Karim Gharbi"/>
            <person name="Naomi Irish"/>
            <person name="Gemy Kaithakottil"/>
            <person name="Debby Ku"/>
            <person name="Aaliyah Providence"/>
            <person name="Felix Shaw"/>
            <person name="David Swarbreck"/>
            <person name="Chris Watkins"/>
            <person name="Ann M. McCartney"/>
            <person name="Giulio Formenti"/>
            <person name="Alice Mouton"/>
            <person name="Noel Vella"/>
            <person name="Bjorn M von Reumont"/>
            <person name="Adriana Vella"/>
            <person name="Wilfried Haerty"/>
        </authorList>
    </citation>
    <scope>NUCLEOTIDE SEQUENCE [LARGE SCALE GENOMIC DNA]</scope>
</reference>
<comment type="caution">
    <text evidence="6">The sequence shown here is derived from an EMBL/GenBank/DDBJ whole genome shotgun (WGS) entry which is preliminary data.</text>
</comment>
<keyword evidence="4" id="KW-1133">Transmembrane helix</keyword>
<evidence type="ECO:0000313" key="6">
    <source>
        <dbReference type="EMBL" id="CAL7941846.1"/>
    </source>
</evidence>
<feature type="domain" description="CUB" evidence="5">
    <location>
        <begin position="673"/>
        <end position="752"/>
    </location>
</feature>